<keyword evidence="4" id="KW-1185">Reference proteome</keyword>
<sequence length="275" mass="31335">MNLNVILVLVTTSALVAAVPLTDANLETEPSSKTESIPNESQSTEETEAHETPQAVNENEQALENGDIQILLEDSYELPSEELIPPPDKDFDIDYVEPNVPVSPYNFYQNSMMSSFAEDEMMMEQAANIAAAFAIYKRKKYRGGRPRQAQRRYFFKNPYKRRVYYHAAKFSTISTSGYLKVTYEYNNKRTSRDKCAKTAARWRERGARGTGGVDPPEPLSGCGRSDNRRSTVSFFAVGFEDTVIICELTRYKRQCREKEYRVYTPLNHRLSKGDG</sequence>
<dbReference type="EMBL" id="BGZK01000139">
    <property type="protein sequence ID" value="GBP22375.1"/>
    <property type="molecule type" value="Genomic_DNA"/>
</dbReference>
<keyword evidence="2" id="KW-0732">Signal</keyword>
<feature type="compositionally biased region" description="Polar residues" evidence="1">
    <location>
        <begin position="28"/>
        <end position="42"/>
    </location>
</feature>
<evidence type="ECO:0000313" key="4">
    <source>
        <dbReference type="Proteomes" id="UP000299102"/>
    </source>
</evidence>
<proteinExistence type="predicted"/>
<dbReference type="Proteomes" id="UP000299102">
    <property type="component" value="Unassembled WGS sequence"/>
</dbReference>
<dbReference type="AlphaFoldDB" id="A0A4C1U7M0"/>
<protein>
    <submittedName>
        <fullName evidence="3">Uncharacterized protein</fullName>
    </submittedName>
</protein>
<gene>
    <name evidence="3" type="ORF">EVAR_11891_1</name>
</gene>
<evidence type="ECO:0000313" key="3">
    <source>
        <dbReference type="EMBL" id="GBP22375.1"/>
    </source>
</evidence>
<feature type="signal peptide" evidence="2">
    <location>
        <begin position="1"/>
        <end position="18"/>
    </location>
</feature>
<organism evidence="3 4">
    <name type="scientific">Eumeta variegata</name>
    <name type="common">Bagworm moth</name>
    <name type="synonym">Eumeta japonica</name>
    <dbReference type="NCBI Taxonomy" id="151549"/>
    <lineage>
        <taxon>Eukaryota</taxon>
        <taxon>Metazoa</taxon>
        <taxon>Ecdysozoa</taxon>
        <taxon>Arthropoda</taxon>
        <taxon>Hexapoda</taxon>
        <taxon>Insecta</taxon>
        <taxon>Pterygota</taxon>
        <taxon>Neoptera</taxon>
        <taxon>Endopterygota</taxon>
        <taxon>Lepidoptera</taxon>
        <taxon>Glossata</taxon>
        <taxon>Ditrysia</taxon>
        <taxon>Tineoidea</taxon>
        <taxon>Psychidae</taxon>
        <taxon>Oiketicinae</taxon>
        <taxon>Eumeta</taxon>
    </lineage>
</organism>
<feature type="chain" id="PRO_5020021154" evidence="2">
    <location>
        <begin position="19"/>
        <end position="275"/>
    </location>
</feature>
<evidence type="ECO:0000256" key="2">
    <source>
        <dbReference type="SAM" id="SignalP"/>
    </source>
</evidence>
<comment type="caution">
    <text evidence="3">The sequence shown here is derived from an EMBL/GenBank/DDBJ whole genome shotgun (WGS) entry which is preliminary data.</text>
</comment>
<accession>A0A4C1U7M0</accession>
<feature type="region of interest" description="Disordered" evidence="1">
    <location>
        <begin position="26"/>
        <end position="55"/>
    </location>
</feature>
<evidence type="ECO:0000256" key="1">
    <source>
        <dbReference type="SAM" id="MobiDB-lite"/>
    </source>
</evidence>
<reference evidence="3 4" key="1">
    <citation type="journal article" date="2019" name="Commun. Biol.">
        <title>The bagworm genome reveals a unique fibroin gene that provides high tensile strength.</title>
        <authorList>
            <person name="Kono N."/>
            <person name="Nakamura H."/>
            <person name="Ohtoshi R."/>
            <person name="Tomita M."/>
            <person name="Numata K."/>
            <person name="Arakawa K."/>
        </authorList>
    </citation>
    <scope>NUCLEOTIDE SEQUENCE [LARGE SCALE GENOMIC DNA]</scope>
</reference>
<name>A0A4C1U7M0_EUMVA</name>
<feature type="region of interest" description="Disordered" evidence="1">
    <location>
        <begin position="206"/>
        <end position="225"/>
    </location>
</feature>